<feature type="coiled-coil region" evidence="1">
    <location>
        <begin position="329"/>
        <end position="356"/>
    </location>
</feature>
<dbReference type="PANTHER" id="PTHR33826:SF4">
    <property type="entry name" value="F20B24.21"/>
    <property type="match status" value="1"/>
</dbReference>
<organism evidence="5 6">
    <name type="scientific">Camellia sinensis var. sinensis</name>
    <name type="common">China tea</name>
    <dbReference type="NCBI Taxonomy" id="542762"/>
    <lineage>
        <taxon>Eukaryota</taxon>
        <taxon>Viridiplantae</taxon>
        <taxon>Streptophyta</taxon>
        <taxon>Embryophyta</taxon>
        <taxon>Tracheophyta</taxon>
        <taxon>Spermatophyta</taxon>
        <taxon>Magnoliopsida</taxon>
        <taxon>eudicotyledons</taxon>
        <taxon>Gunneridae</taxon>
        <taxon>Pentapetalae</taxon>
        <taxon>asterids</taxon>
        <taxon>Ericales</taxon>
        <taxon>Theaceae</taxon>
        <taxon>Camellia</taxon>
    </lineage>
</organism>
<comment type="caution">
    <text evidence="5">The sequence shown here is derived from an EMBL/GenBank/DDBJ whole genome shotgun (WGS) entry which is preliminary data.</text>
</comment>
<feature type="compositionally biased region" description="Low complexity" evidence="2">
    <location>
        <begin position="453"/>
        <end position="465"/>
    </location>
</feature>
<dbReference type="PANTHER" id="PTHR33826">
    <property type="entry name" value="F20B24.21"/>
    <property type="match status" value="1"/>
</dbReference>
<evidence type="ECO:0000256" key="2">
    <source>
        <dbReference type="SAM" id="MobiDB-lite"/>
    </source>
</evidence>
<dbReference type="InterPro" id="IPR020560">
    <property type="entry name" value="PRibGlycinamide_synth_C-dom"/>
</dbReference>
<dbReference type="EMBL" id="SDRB02003155">
    <property type="protein sequence ID" value="THG18307.1"/>
    <property type="molecule type" value="Genomic_DNA"/>
</dbReference>
<feature type="region of interest" description="Disordered" evidence="2">
    <location>
        <begin position="432"/>
        <end position="513"/>
    </location>
</feature>
<keyword evidence="6" id="KW-1185">Reference proteome</keyword>
<reference evidence="5 6" key="1">
    <citation type="journal article" date="2018" name="Proc. Natl. Acad. Sci. U.S.A.">
        <title>Draft genome sequence of Camellia sinensis var. sinensis provides insights into the evolution of the tea genome and tea quality.</title>
        <authorList>
            <person name="Wei C."/>
            <person name="Yang H."/>
            <person name="Wang S."/>
            <person name="Zhao J."/>
            <person name="Liu C."/>
            <person name="Gao L."/>
            <person name="Xia E."/>
            <person name="Lu Y."/>
            <person name="Tai Y."/>
            <person name="She G."/>
            <person name="Sun J."/>
            <person name="Cao H."/>
            <person name="Tong W."/>
            <person name="Gao Q."/>
            <person name="Li Y."/>
            <person name="Deng W."/>
            <person name="Jiang X."/>
            <person name="Wang W."/>
            <person name="Chen Q."/>
            <person name="Zhang S."/>
            <person name="Li H."/>
            <person name="Wu J."/>
            <person name="Wang P."/>
            <person name="Li P."/>
            <person name="Shi C."/>
            <person name="Zheng F."/>
            <person name="Jian J."/>
            <person name="Huang B."/>
            <person name="Shan D."/>
            <person name="Shi M."/>
            <person name="Fang C."/>
            <person name="Yue Y."/>
            <person name="Li F."/>
            <person name="Li D."/>
            <person name="Wei S."/>
            <person name="Han B."/>
            <person name="Jiang C."/>
            <person name="Yin Y."/>
            <person name="Xia T."/>
            <person name="Zhang Z."/>
            <person name="Bennetzen J.L."/>
            <person name="Zhao S."/>
            <person name="Wan X."/>
        </authorList>
    </citation>
    <scope>NUCLEOTIDE SEQUENCE [LARGE SCALE GENOMIC DNA]</scope>
    <source>
        <strain evidence="6">cv. Shuchazao</strain>
        <tissue evidence="5">Leaf</tissue>
    </source>
</reference>
<evidence type="ECO:0000256" key="3">
    <source>
        <dbReference type="SAM" id="Phobius"/>
    </source>
</evidence>
<dbReference type="InterPro" id="IPR037123">
    <property type="entry name" value="PRibGlycinamide_synth_C_sf"/>
</dbReference>
<evidence type="ECO:0000259" key="4">
    <source>
        <dbReference type="SMART" id="SM01210"/>
    </source>
</evidence>
<protein>
    <recommendedName>
        <fullName evidence="4">Phosphoribosylglycinamide synthetase C-domain domain-containing protein</fullName>
    </recommendedName>
</protein>
<dbReference type="SUPFAM" id="SSF51246">
    <property type="entry name" value="Rudiment single hybrid motif"/>
    <property type="match status" value="1"/>
</dbReference>
<keyword evidence="3" id="KW-0812">Transmembrane</keyword>
<sequence>MVRLESDLAQVLLAACKGELSGVSLNWSSGSAMVVVMASNGYPESYVKGSVIQNLDEAEQAVPSVKIFHAGTALDSDGNFIATGGRVLGVTAKGIDLQEARDGAYQAVEEVNWQDAVEMGKLAEQQQQQGQGTRSRSTDSPIFCDSCSTCLSRIVSEFNLKCVVVLIFSLCVFLSAMFWVLPHHSTLFGFDAKYTIKHSATVQAYFRLEKPVSVLVPHIGRLEYDIYSEIGVPGAKVAILSMHQDDAYDATNVVFGVLSDPIDVSINPVSLSVLRSSLIELFLRQSNLTLTTPIFGIPSSFQILKFPVGITVIPEPSASIWQIYQILFNFTLHNSIDEINENLAELKEQLKSGLHLRPYENVYVQVTNRNGSTKDPPVTVQALVMSDMGNLLPERLKQLAQAITGSPTKNLGLDNSVFGKVKEISLSSYLNHTLDATPPTPSPAPAPEQNNYAEPSAAPSPAPSSDFHHHLPCVNCEASSPSDDNYSDPPSPENGPHHSLPPISGSPAPSMVGTHPPCPCPRCGSTIAASPSPSSNSHPNAPSAFSPRGPSPSPHPVVSTPQLTPDLSPLPAVSYGSSPRQERGNVRKSLSPPLASPAISPSPSYCYLLLSFLTGGNYSVFVFGQSLNTFTDAAFAIAYDNLKFRSGYRMIAAEAKAKKVAGFYLYTATWNESKGCFFVRE</sequence>
<evidence type="ECO:0000313" key="6">
    <source>
        <dbReference type="Proteomes" id="UP000306102"/>
    </source>
</evidence>
<feature type="transmembrane region" description="Helical" evidence="3">
    <location>
        <begin position="162"/>
        <end position="181"/>
    </location>
</feature>
<feature type="region of interest" description="Disordered" evidence="2">
    <location>
        <begin position="529"/>
        <end position="596"/>
    </location>
</feature>
<keyword evidence="3" id="KW-1133">Transmembrane helix</keyword>
<dbReference type="Pfam" id="PF23041">
    <property type="entry name" value="DUF7036"/>
    <property type="match status" value="2"/>
</dbReference>
<name>A0A4V3WPZ6_CAMSN</name>
<accession>A0A4V3WPZ6</accession>
<feature type="compositionally biased region" description="Low complexity" evidence="2">
    <location>
        <begin position="479"/>
        <end position="488"/>
    </location>
</feature>
<dbReference type="InterPro" id="IPR055464">
    <property type="entry name" value="DUF7036"/>
</dbReference>
<dbReference type="GO" id="GO:0004637">
    <property type="term" value="F:phosphoribosylamine-glycine ligase activity"/>
    <property type="evidence" value="ECO:0007669"/>
    <property type="project" value="InterPro"/>
</dbReference>
<gene>
    <name evidence="5" type="ORF">TEA_021608</name>
</gene>
<dbReference type="SMART" id="SM01210">
    <property type="entry name" value="GARS_C"/>
    <property type="match status" value="1"/>
</dbReference>
<dbReference type="Pfam" id="PF02843">
    <property type="entry name" value="GARS_C"/>
    <property type="match status" value="1"/>
</dbReference>
<dbReference type="Proteomes" id="UP000306102">
    <property type="component" value="Unassembled WGS sequence"/>
</dbReference>
<dbReference type="InterPro" id="IPR011054">
    <property type="entry name" value="Rudment_hybrid_motif"/>
</dbReference>
<feature type="compositionally biased region" description="Low complexity" evidence="2">
    <location>
        <begin position="529"/>
        <end position="548"/>
    </location>
</feature>
<dbReference type="GO" id="GO:0009113">
    <property type="term" value="P:purine nucleobase biosynthetic process"/>
    <property type="evidence" value="ECO:0007669"/>
    <property type="project" value="InterPro"/>
</dbReference>
<evidence type="ECO:0000256" key="1">
    <source>
        <dbReference type="SAM" id="Coils"/>
    </source>
</evidence>
<feature type="domain" description="Phosphoribosylglycinamide synthetase C-domain" evidence="4">
    <location>
        <begin position="31"/>
        <end position="119"/>
    </location>
</feature>
<proteinExistence type="predicted"/>
<keyword evidence="1" id="KW-0175">Coiled coil</keyword>
<evidence type="ECO:0000313" key="5">
    <source>
        <dbReference type="EMBL" id="THG18307.1"/>
    </source>
</evidence>
<keyword evidence="3" id="KW-0472">Membrane</keyword>
<dbReference type="AlphaFoldDB" id="A0A4V3WPZ6"/>
<dbReference type="Gene3D" id="3.90.600.10">
    <property type="entry name" value="Phosphoribosylglycinamide synthetase, C-terminal domain"/>
    <property type="match status" value="1"/>
</dbReference>